<name>A0A0A9GET7_ARUDO</name>
<evidence type="ECO:0000313" key="2">
    <source>
        <dbReference type="EMBL" id="JAE19158.1"/>
    </source>
</evidence>
<accession>A0A0A9GET7</accession>
<feature type="region of interest" description="Disordered" evidence="1">
    <location>
        <begin position="1"/>
        <end position="48"/>
    </location>
</feature>
<evidence type="ECO:0000256" key="1">
    <source>
        <dbReference type="SAM" id="MobiDB-lite"/>
    </source>
</evidence>
<proteinExistence type="predicted"/>
<reference evidence="2" key="1">
    <citation type="submission" date="2014-09" db="EMBL/GenBank/DDBJ databases">
        <authorList>
            <person name="Magalhaes I.L.F."/>
            <person name="Oliveira U."/>
            <person name="Santos F.R."/>
            <person name="Vidigal T.H.D.A."/>
            <person name="Brescovit A.D."/>
            <person name="Santos A.J."/>
        </authorList>
    </citation>
    <scope>NUCLEOTIDE SEQUENCE</scope>
    <source>
        <tissue evidence="2">Shoot tissue taken approximately 20 cm above the soil surface</tissue>
    </source>
</reference>
<feature type="compositionally biased region" description="Low complexity" evidence="1">
    <location>
        <begin position="33"/>
        <end position="48"/>
    </location>
</feature>
<reference evidence="2" key="2">
    <citation type="journal article" date="2015" name="Data Brief">
        <title>Shoot transcriptome of the giant reed, Arundo donax.</title>
        <authorList>
            <person name="Barrero R.A."/>
            <person name="Guerrero F.D."/>
            <person name="Moolhuijzen P."/>
            <person name="Goolsby J.A."/>
            <person name="Tidwell J."/>
            <person name="Bellgard S.E."/>
            <person name="Bellgard M.I."/>
        </authorList>
    </citation>
    <scope>NUCLEOTIDE SEQUENCE</scope>
    <source>
        <tissue evidence="2">Shoot tissue taken approximately 20 cm above the soil surface</tissue>
    </source>
</reference>
<protein>
    <submittedName>
        <fullName evidence="2">Uncharacterized protein</fullName>
    </submittedName>
</protein>
<dbReference type="EMBL" id="GBRH01178738">
    <property type="protein sequence ID" value="JAE19158.1"/>
    <property type="molecule type" value="Transcribed_RNA"/>
</dbReference>
<dbReference type="AlphaFoldDB" id="A0A0A9GET7"/>
<organism evidence="2">
    <name type="scientific">Arundo donax</name>
    <name type="common">Giant reed</name>
    <name type="synonym">Donax arundinaceus</name>
    <dbReference type="NCBI Taxonomy" id="35708"/>
    <lineage>
        <taxon>Eukaryota</taxon>
        <taxon>Viridiplantae</taxon>
        <taxon>Streptophyta</taxon>
        <taxon>Embryophyta</taxon>
        <taxon>Tracheophyta</taxon>
        <taxon>Spermatophyta</taxon>
        <taxon>Magnoliopsida</taxon>
        <taxon>Liliopsida</taxon>
        <taxon>Poales</taxon>
        <taxon>Poaceae</taxon>
        <taxon>PACMAD clade</taxon>
        <taxon>Arundinoideae</taxon>
        <taxon>Arundineae</taxon>
        <taxon>Arundo</taxon>
    </lineage>
</organism>
<sequence length="48" mass="5051">MEKNWSRKSSSGPCGGGCPAMSRDAPPAGDGNRLLALRLPPTARNGRR</sequence>